<sequence>MIRLMDLLDEDLRKWFGKGKWGGAGGGGWDRYNSKGERIGKCGAGKEGEAYAACLSKHAAKKLGKKGRASFVRRKRAKQHDKNRGKKGKGGKGKAPVRVSWDKKGSDKKYNPPS</sequence>
<feature type="compositionally biased region" description="Basic residues" evidence="1">
    <location>
        <begin position="63"/>
        <end position="92"/>
    </location>
</feature>
<reference evidence="2" key="1">
    <citation type="submission" date="2020-04" db="EMBL/GenBank/DDBJ databases">
        <authorList>
            <person name="Chiriac C."/>
            <person name="Salcher M."/>
            <person name="Ghai R."/>
            <person name="Kavagutti S V."/>
        </authorList>
    </citation>
    <scope>NUCLEOTIDE SEQUENCE</scope>
</reference>
<name>A0A6J5M9X4_9CAUD</name>
<feature type="region of interest" description="Disordered" evidence="1">
    <location>
        <begin position="63"/>
        <end position="114"/>
    </location>
</feature>
<evidence type="ECO:0000313" key="2">
    <source>
        <dbReference type="EMBL" id="CAB4142911.1"/>
    </source>
</evidence>
<feature type="compositionally biased region" description="Basic and acidic residues" evidence="1">
    <location>
        <begin position="100"/>
        <end position="114"/>
    </location>
</feature>
<protein>
    <submittedName>
        <fullName evidence="2">Uncharacterized protein</fullName>
    </submittedName>
</protein>
<organism evidence="2">
    <name type="scientific">uncultured Caudovirales phage</name>
    <dbReference type="NCBI Taxonomy" id="2100421"/>
    <lineage>
        <taxon>Viruses</taxon>
        <taxon>Duplodnaviria</taxon>
        <taxon>Heunggongvirae</taxon>
        <taxon>Uroviricota</taxon>
        <taxon>Caudoviricetes</taxon>
        <taxon>Peduoviridae</taxon>
        <taxon>Maltschvirus</taxon>
        <taxon>Maltschvirus maltsch</taxon>
    </lineage>
</organism>
<proteinExistence type="predicted"/>
<accession>A0A6J5M9X4</accession>
<gene>
    <name evidence="2" type="ORF">UFOVP449_90</name>
</gene>
<dbReference type="EMBL" id="LR796420">
    <property type="protein sequence ID" value="CAB4142911.1"/>
    <property type="molecule type" value="Genomic_DNA"/>
</dbReference>
<evidence type="ECO:0000256" key="1">
    <source>
        <dbReference type="SAM" id="MobiDB-lite"/>
    </source>
</evidence>